<protein>
    <submittedName>
        <fullName evidence="1">Uncharacterized protein</fullName>
    </submittedName>
</protein>
<dbReference type="Proteomes" id="UP001163603">
    <property type="component" value="Chromosome 13"/>
</dbReference>
<name>A0ACC0XET5_9ROSI</name>
<accession>A0ACC0XET5</accession>
<reference evidence="2" key="1">
    <citation type="journal article" date="2023" name="G3 (Bethesda)">
        <title>Genome assembly and association tests identify interacting loci associated with vigor, precocity, and sex in interspecific pistachio rootstocks.</title>
        <authorList>
            <person name="Palmer W."/>
            <person name="Jacygrad E."/>
            <person name="Sagayaradj S."/>
            <person name="Cavanaugh K."/>
            <person name="Han R."/>
            <person name="Bertier L."/>
            <person name="Beede B."/>
            <person name="Kafkas S."/>
            <person name="Golino D."/>
            <person name="Preece J."/>
            <person name="Michelmore R."/>
        </authorList>
    </citation>
    <scope>NUCLEOTIDE SEQUENCE [LARGE SCALE GENOMIC DNA]</scope>
</reference>
<proteinExistence type="predicted"/>
<organism evidence="1 2">
    <name type="scientific">Pistacia integerrima</name>
    <dbReference type="NCBI Taxonomy" id="434235"/>
    <lineage>
        <taxon>Eukaryota</taxon>
        <taxon>Viridiplantae</taxon>
        <taxon>Streptophyta</taxon>
        <taxon>Embryophyta</taxon>
        <taxon>Tracheophyta</taxon>
        <taxon>Spermatophyta</taxon>
        <taxon>Magnoliopsida</taxon>
        <taxon>eudicotyledons</taxon>
        <taxon>Gunneridae</taxon>
        <taxon>Pentapetalae</taxon>
        <taxon>rosids</taxon>
        <taxon>malvids</taxon>
        <taxon>Sapindales</taxon>
        <taxon>Anacardiaceae</taxon>
        <taxon>Pistacia</taxon>
    </lineage>
</organism>
<comment type="caution">
    <text evidence="1">The sequence shown here is derived from an EMBL/GenBank/DDBJ whole genome shotgun (WGS) entry which is preliminary data.</text>
</comment>
<gene>
    <name evidence="1" type="ORF">Pint_19660</name>
</gene>
<evidence type="ECO:0000313" key="1">
    <source>
        <dbReference type="EMBL" id="KAJ0014866.1"/>
    </source>
</evidence>
<dbReference type="EMBL" id="CM047748">
    <property type="protein sequence ID" value="KAJ0014866.1"/>
    <property type="molecule type" value="Genomic_DNA"/>
</dbReference>
<keyword evidence="2" id="KW-1185">Reference proteome</keyword>
<evidence type="ECO:0000313" key="2">
    <source>
        <dbReference type="Proteomes" id="UP001163603"/>
    </source>
</evidence>
<sequence length="57" mass="6871">MWKKNLFLFECFRLWLYPSLEMAVVFMNGLNHVQVYGVEKLHDALLHRPKNRPLITL</sequence>